<protein>
    <submittedName>
        <fullName evidence="1">Methyltransferase pytC</fullName>
    </submittedName>
</protein>
<sequence>MSDQSKSHPLRQFYEIEGMKFPQHRFSPFRVDQVMKDYEEAIHAFHVKMNDGILLPRQIGQVKNILDVGTRWGAWAMEAAETHKETSVIGMDFTPIQPYHAPMNSISYVVDANQRKWGWCNRFDYIRCCRMDGDIENWEVAFQAASVCQREGGFIEYSSDFYHPLDSAAVPYGIWCEWLQALDALRDVKGLSFDIDEKDRARQLETAGYNIKSLTKRAIEVKPGQFDHYGVDVLRGFFERMKGIFVRGLEQGRHPVNRRRELVCQLEEYVLQRGLLIEV</sequence>
<dbReference type="GO" id="GO:0008168">
    <property type="term" value="F:methyltransferase activity"/>
    <property type="evidence" value="ECO:0007669"/>
    <property type="project" value="UniProtKB-KW"/>
</dbReference>
<dbReference type="SUPFAM" id="SSF53335">
    <property type="entry name" value="S-adenosyl-L-methionine-dependent methyltransferases"/>
    <property type="match status" value="1"/>
</dbReference>
<evidence type="ECO:0000313" key="1">
    <source>
        <dbReference type="EMBL" id="KAK5988041.1"/>
    </source>
</evidence>
<name>A0ABR0S8R3_9HYPO</name>
<evidence type="ECO:0000313" key="2">
    <source>
        <dbReference type="Proteomes" id="UP001338125"/>
    </source>
</evidence>
<dbReference type="Pfam" id="PF13489">
    <property type="entry name" value="Methyltransf_23"/>
    <property type="match status" value="1"/>
</dbReference>
<dbReference type="EMBL" id="JAVFKD010000016">
    <property type="protein sequence ID" value="KAK5988041.1"/>
    <property type="molecule type" value="Genomic_DNA"/>
</dbReference>
<dbReference type="InterPro" id="IPR029063">
    <property type="entry name" value="SAM-dependent_MTases_sf"/>
</dbReference>
<dbReference type="Proteomes" id="UP001338125">
    <property type="component" value="Unassembled WGS sequence"/>
</dbReference>
<keyword evidence="1" id="KW-0808">Transferase</keyword>
<accession>A0ABR0S8R3</accession>
<gene>
    <name evidence="1" type="ORF">PT974_12177</name>
</gene>
<dbReference type="Gene3D" id="3.40.50.150">
    <property type="entry name" value="Vaccinia Virus protein VP39"/>
    <property type="match status" value="1"/>
</dbReference>
<dbReference type="GO" id="GO:0032259">
    <property type="term" value="P:methylation"/>
    <property type="evidence" value="ECO:0007669"/>
    <property type="project" value="UniProtKB-KW"/>
</dbReference>
<proteinExistence type="predicted"/>
<keyword evidence="2" id="KW-1185">Reference proteome</keyword>
<keyword evidence="1" id="KW-0489">Methyltransferase</keyword>
<reference evidence="1 2" key="1">
    <citation type="submission" date="2024-01" db="EMBL/GenBank/DDBJ databases">
        <title>Complete genome of Cladobotryum mycophilum ATHUM6906.</title>
        <authorList>
            <person name="Christinaki A.C."/>
            <person name="Myridakis A.I."/>
            <person name="Kouvelis V.N."/>
        </authorList>
    </citation>
    <scope>NUCLEOTIDE SEQUENCE [LARGE SCALE GENOMIC DNA]</scope>
    <source>
        <strain evidence="1 2">ATHUM6906</strain>
    </source>
</reference>
<comment type="caution">
    <text evidence="1">The sequence shown here is derived from an EMBL/GenBank/DDBJ whole genome shotgun (WGS) entry which is preliminary data.</text>
</comment>
<organism evidence="1 2">
    <name type="scientific">Cladobotryum mycophilum</name>
    <dbReference type="NCBI Taxonomy" id="491253"/>
    <lineage>
        <taxon>Eukaryota</taxon>
        <taxon>Fungi</taxon>
        <taxon>Dikarya</taxon>
        <taxon>Ascomycota</taxon>
        <taxon>Pezizomycotina</taxon>
        <taxon>Sordariomycetes</taxon>
        <taxon>Hypocreomycetidae</taxon>
        <taxon>Hypocreales</taxon>
        <taxon>Hypocreaceae</taxon>
        <taxon>Cladobotryum</taxon>
    </lineage>
</organism>